<comment type="caution">
    <text evidence="2">The sequence shown here is derived from an EMBL/GenBank/DDBJ whole genome shotgun (WGS) entry which is preliminary data.</text>
</comment>
<dbReference type="RefSeq" id="WP_192785142.1">
    <property type="nucleotide sequence ID" value="NZ_JADBEK010000001.1"/>
</dbReference>
<sequence length="1153" mass="127384">MPRDLLEFETVWVWRGHHGGRLHTLVIVDEPRPMDSGTLTALLDHAAAQPGPATGTWIAIRAPAPPGEDDPYGLYPLPQGDGLPDDELVSAALDFLDAMEPTRPVEVSGPFKGRKRQAAYLLRAEIDAKTWQFVLVTRAEPPRGRRLRLLCRRLADAARAAHEPAMLIDTWIVDERLAIFPYHRPPGTTDRTLALDAAKALTARLRVNGPYRLAGLDVRAHLITGHFARATHQVCYLEPDTGDTPPLIESAARSLFLRVLGEVPVTQPEWPAARIWAVYPNTGDVWTTLAVPPVSRRDPRTNAEAVLFLYGTSIVRSPTVEWPAWAQAGDLRKFAREHGLRVLQVQPKDGLPRTLIMTGQDDVGEVANDVAEADLYLRETISFIEAGRLLPGFRSYVYHRYVGPPSTAEETGASIAVGLRLADRLLDEDRFDHAEWVASWVATLAEQAGRHDEARVARRIAAMSCEYLGWVDEAITHVTAALGNPAAFEHPLVEDLLNMSAGISITIAFSDHEPEHRYLSPLDEESRTLLERAAAHLERARQGYAAGQDAEDARSLRTIELYRWRVADLLGDHAGAASHLLELAKAPDLAQDEALAHTAGWFMLAALRKLAYTEPSALHRFATEMGRHVTRSQAYGLISASKETPVLVMAGDLALDIGEPQDAYAMFRAARQGQQAGYVNLIRPPRPRETHGGWMAIDVIGRLARIATRHPEVVNARPLEVLLEIENAKSRWFRRDLVLGLPSRPPAARADAGEPVAELPWEALADPRVDLAERAWQGEQDEPPAIVDEEAVRALWRRLPERTALMSFYTGAHETFLAVLRDPDGPPAMLRLPLPAGRLERVVTRMQAYFSAAGLFGAVDPRDPGRHHARFLSGLDEVGESLAAALPYLEDRELVVALPHQQWHNLPVHALLLPRLWRRGHRPGWTYAPSLGMLDFLMSRSAAREDPRFVRAGVTTAPMPGDDLEVMGGAHRALVRVLSGSFPSVRETFGEHATVEAFQTTTRSVVLHHLLAHGAFHDTADVMRSGFALSSVPGGQDSALLSGRDLMGQGTRAAHVTLQACSLGRGVSAASDEMWGPTRAFLAAGADTVVAPLWDVDLSSSTRVLEDFYRLWLRDGVPKWRALADAQHAMYDDPDRPEWRHLYHWSAFKLIGC</sequence>
<reference evidence="2 3" key="1">
    <citation type="submission" date="2020-10" db="EMBL/GenBank/DDBJ databases">
        <title>Sequencing the genomes of 1000 actinobacteria strains.</title>
        <authorList>
            <person name="Klenk H.-P."/>
        </authorList>
    </citation>
    <scope>NUCLEOTIDE SEQUENCE [LARGE SCALE GENOMIC DNA]</scope>
    <source>
        <strain evidence="2 3">DSM 43173</strain>
    </source>
</reference>
<organism evidence="2 3">
    <name type="scientific">Nonomuraea angiospora</name>
    <dbReference type="NCBI Taxonomy" id="46172"/>
    <lineage>
        <taxon>Bacteria</taxon>
        <taxon>Bacillati</taxon>
        <taxon>Actinomycetota</taxon>
        <taxon>Actinomycetes</taxon>
        <taxon>Streptosporangiales</taxon>
        <taxon>Streptosporangiaceae</taxon>
        <taxon>Nonomuraea</taxon>
    </lineage>
</organism>
<evidence type="ECO:0000313" key="3">
    <source>
        <dbReference type="Proteomes" id="UP000633509"/>
    </source>
</evidence>
<feature type="domain" description="CHAT" evidence="1">
    <location>
        <begin position="893"/>
        <end position="1152"/>
    </location>
</feature>
<dbReference type="Proteomes" id="UP000633509">
    <property type="component" value="Unassembled WGS sequence"/>
</dbReference>
<dbReference type="EMBL" id="JADBEK010000001">
    <property type="protein sequence ID" value="MBE1584160.1"/>
    <property type="molecule type" value="Genomic_DNA"/>
</dbReference>
<accession>A0ABR9LUW8</accession>
<proteinExistence type="predicted"/>
<dbReference type="InterPro" id="IPR024983">
    <property type="entry name" value="CHAT_dom"/>
</dbReference>
<keyword evidence="3" id="KW-1185">Reference proteome</keyword>
<evidence type="ECO:0000259" key="1">
    <source>
        <dbReference type="Pfam" id="PF12770"/>
    </source>
</evidence>
<gene>
    <name evidence="2" type="ORF">H4W80_002418</name>
</gene>
<dbReference type="Pfam" id="PF12770">
    <property type="entry name" value="CHAT"/>
    <property type="match status" value="1"/>
</dbReference>
<name>A0ABR9LUW8_9ACTN</name>
<protein>
    <recommendedName>
        <fullName evidence="1">CHAT domain-containing protein</fullName>
    </recommendedName>
</protein>
<evidence type="ECO:0000313" key="2">
    <source>
        <dbReference type="EMBL" id="MBE1584160.1"/>
    </source>
</evidence>